<keyword evidence="2 4" id="KW-0479">Metal-binding</keyword>
<dbReference type="GO" id="GO:0051604">
    <property type="term" value="P:protein maturation"/>
    <property type="evidence" value="ECO:0007669"/>
    <property type="project" value="InterPro"/>
</dbReference>
<feature type="binding site" evidence="4">
    <location>
        <position position="91"/>
    </location>
    <ligand>
        <name>Zn(2+)</name>
        <dbReference type="ChEBI" id="CHEBI:29105"/>
    </ligand>
</feature>
<name>A0A2I2KNL7_9ACTN</name>
<feature type="binding site" evidence="4">
    <location>
        <position position="75"/>
    </location>
    <ligand>
        <name>Zn(2+)</name>
        <dbReference type="ChEBI" id="CHEBI:29105"/>
    </ligand>
</feature>
<organism evidence="5 6">
    <name type="scientific">Frankia canadensis</name>
    <dbReference type="NCBI Taxonomy" id="1836972"/>
    <lineage>
        <taxon>Bacteria</taxon>
        <taxon>Bacillati</taxon>
        <taxon>Actinomycetota</taxon>
        <taxon>Actinomycetes</taxon>
        <taxon>Frankiales</taxon>
        <taxon>Frankiaceae</taxon>
        <taxon>Frankia</taxon>
    </lineage>
</organism>
<reference evidence="5 6" key="1">
    <citation type="submission" date="2017-06" db="EMBL/GenBank/DDBJ databases">
        <authorList>
            <person name="Kim H.J."/>
            <person name="Triplett B.A."/>
        </authorList>
    </citation>
    <scope>NUCLEOTIDE SEQUENCE [LARGE SCALE GENOMIC DNA]</scope>
    <source>
        <strain evidence="5">FRACA_ARgP5</strain>
    </source>
</reference>
<feature type="binding site" evidence="4">
    <location>
        <position position="88"/>
    </location>
    <ligand>
        <name>Zn(2+)</name>
        <dbReference type="ChEBI" id="CHEBI:29105"/>
    </ligand>
</feature>
<keyword evidence="1 4" id="KW-0533">Nickel</keyword>
<dbReference type="PANTHER" id="PTHR34535:SF3">
    <property type="entry name" value="HYDROGENASE MATURATION FACTOR HYPA"/>
    <property type="match status" value="1"/>
</dbReference>
<sequence length="118" mass="12855">MHELSLCRSVADIVRRHAAGRRVIRVRLRVGALRQVVPDTLAYCWRLMQDDSVDPLAGSVLEVQSVPAVVRCRACGTHSELDRPVLRCAGCGGADVELVSGEEFLVVSFEVATEPVEA</sequence>
<protein>
    <recommendedName>
        <fullName evidence="4">Hydrogenase maturation factor HypA</fullName>
    </recommendedName>
</protein>
<proteinExistence type="inferred from homology"/>
<comment type="function">
    <text evidence="4">Involved in the maturation of [NiFe] hydrogenases. Required for nickel insertion into the metal center of the hydrogenase.</text>
</comment>
<evidence type="ECO:0000256" key="2">
    <source>
        <dbReference type="ARBA" id="ARBA00022723"/>
    </source>
</evidence>
<dbReference type="AlphaFoldDB" id="A0A2I2KNL7"/>
<dbReference type="Gene3D" id="3.30.2320.80">
    <property type="match status" value="1"/>
</dbReference>
<accession>A0A2I2KNL7</accession>
<feature type="binding site" evidence="4">
    <location>
        <position position="72"/>
    </location>
    <ligand>
        <name>Zn(2+)</name>
        <dbReference type="ChEBI" id="CHEBI:29105"/>
    </ligand>
</feature>
<evidence type="ECO:0000256" key="4">
    <source>
        <dbReference type="HAMAP-Rule" id="MF_00213"/>
    </source>
</evidence>
<dbReference type="InterPro" id="IPR000688">
    <property type="entry name" value="HypA/HybF"/>
</dbReference>
<evidence type="ECO:0000313" key="5">
    <source>
        <dbReference type="EMBL" id="SNQ47264.1"/>
    </source>
</evidence>
<feature type="binding site" evidence="4">
    <location>
        <position position="2"/>
    </location>
    <ligand>
        <name>Ni(2+)</name>
        <dbReference type="ChEBI" id="CHEBI:49786"/>
    </ligand>
</feature>
<gene>
    <name evidence="5" type="primary">hupH</name>
    <name evidence="4" type="synonym">hypA</name>
    <name evidence="5" type="ORF">FRACA_180028</name>
</gene>
<dbReference type="GO" id="GO:0008270">
    <property type="term" value="F:zinc ion binding"/>
    <property type="evidence" value="ECO:0007669"/>
    <property type="project" value="UniProtKB-UniRule"/>
</dbReference>
<comment type="similarity">
    <text evidence="4">Belongs to the HypA/HybF family.</text>
</comment>
<dbReference type="RefSeq" id="WP_101831145.1">
    <property type="nucleotide sequence ID" value="NZ_FZMO01000090.1"/>
</dbReference>
<evidence type="ECO:0000256" key="3">
    <source>
        <dbReference type="ARBA" id="ARBA00022833"/>
    </source>
</evidence>
<dbReference type="EMBL" id="FZMO01000090">
    <property type="protein sequence ID" value="SNQ47264.1"/>
    <property type="molecule type" value="Genomic_DNA"/>
</dbReference>
<dbReference type="Pfam" id="PF01155">
    <property type="entry name" value="HypA"/>
    <property type="match status" value="1"/>
</dbReference>
<dbReference type="OrthoDB" id="288014at2"/>
<keyword evidence="6" id="KW-1185">Reference proteome</keyword>
<evidence type="ECO:0000313" key="6">
    <source>
        <dbReference type="Proteomes" id="UP000234331"/>
    </source>
</evidence>
<dbReference type="PIRSF" id="PIRSF004761">
    <property type="entry name" value="Hydrgn_mat_HypA"/>
    <property type="match status" value="1"/>
</dbReference>
<evidence type="ECO:0000256" key="1">
    <source>
        <dbReference type="ARBA" id="ARBA00022596"/>
    </source>
</evidence>
<dbReference type="GO" id="GO:0016151">
    <property type="term" value="F:nickel cation binding"/>
    <property type="evidence" value="ECO:0007669"/>
    <property type="project" value="UniProtKB-UniRule"/>
</dbReference>
<dbReference type="PANTHER" id="PTHR34535">
    <property type="entry name" value="HYDROGENASE MATURATION FACTOR HYPA"/>
    <property type="match status" value="1"/>
</dbReference>
<dbReference type="HAMAP" id="MF_00213">
    <property type="entry name" value="HypA_HybF"/>
    <property type="match status" value="1"/>
</dbReference>
<dbReference type="Proteomes" id="UP000234331">
    <property type="component" value="Unassembled WGS sequence"/>
</dbReference>
<keyword evidence="3 4" id="KW-0862">Zinc</keyword>